<keyword evidence="3" id="KW-1133">Transmembrane helix</keyword>
<dbReference type="EMBL" id="JAWDGP010004190">
    <property type="protein sequence ID" value="KAK3766934.1"/>
    <property type="molecule type" value="Genomic_DNA"/>
</dbReference>
<dbReference type="GO" id="GO:0005886">
    <property type="term" value="C:plasma membrane"/>
    <property type="evidence" value="ECO:0007669"/>
    <property type="project" value="TreeGrafter"/>
</dbReference>
<dbReference type="PANTHER" id="PTHR11328:SF24">
    <property type="entry name" value="MAJOR FACILITATOR SUPERFAMILY (MFS) PROFILE DOMAIN-CONTAINING PROTEIN"/>
    <property type="match status" value="1"/>
</dbReference>
<feature type="transmembrane region" description="Helical" evidence="3">
    <location>
        <begin position="421"/>
        <end position="445"/>
    </location>
</feature>
<name>A0AAE1DDQ9_9GAST</name>
<evidence type="ECO:0000256" key="3">
    <source>
        <dbReference type="SAM" id="Phobius"/>
    </source>
</evidence>
<feature type="transmembrane region" description="Helical" evidence="3">
    <location>
        <begin position="112"/>
        <end position="132"/>
    </location>
</feature>
<feature type="transmembrane region" description="Helical" evidence="3">
    <location>
        <begin position="379"/>
        <end position="400"/>
    </location>
</feature>
<keyword evidence="5" id="KW-1185">Reference proteome</keyword>
<sequence>MSTAGMIQSSHQGGNSAGSNQKYLRITHEGGLNNAPLPFWRKLCFAIGGAPYQITCTVIGFFLNIFLLEVALLKPRYVSIILFSGNAWDAVTDPLIGIFVQKTNTRWGKMRPWIIFSAPIACATYFFLFYVPWEPTLVDGLEKYTSSEIVRFIYYLIIFCAFQGFLSCLHVPYTSLTMAVTSQQKERDQITFMRMGLETTGVLLAVFIQGLFVSDTRCDGDEDLPKNSTNIETQKDAYTHGSLVVVIIYMLCCLTTFFGTRERKGIVEVKKEDHKGFFSGIKLVFTFKPYVWASLTFLFMTIAIQIAQSNVALFCTHTIKEGSELTKFILVLLVCAIFSMPFWQFLIVKFGKKTAYAIGMGLMIPTFMTQMYIPAHSTAIYYVIMVFAGLSISVAFLLPWSVLPDVLDLYMLEKKKRHDALFYSFYVFFNKLASGIALAASQIALELGGYINGKCKQPDSVGYTLRMLMTPGPVVLVVIALWCLYMYPIDEKMRKSIKERVHDHTVKLNANEDVLEGQFSKSYDSFSPSEERPASMERSPSDTEI</sequence>
<dbReference type="Gene3D" id="1.20.1250.20">
    <property type="entry name" value="MFS general substrate transporter like domains"/>
    <property type="match status" value="2"/>
</dbReference>
<evidence type="ECO:0000256" key="2">
    <source>
        <dbReference type="SAM" id="MobiDB-lite"/>
    </source>
</evidence>
<dbReference type="SUPFAM" id="SSF103473">
    <property type="entry name" value="MFS general substrate transporter"/>
    <property type="match status" value="1"/>
</dbReference>
<feature type="transmembrane region" description="Helical" evidence="3">
    <location>
        <begin position="80"/>
        <end position="100"/>
    </location>
</feature>
<feature type="transmembrane region" description="Helical" evidence="3">
    <location>
        <begin position="290"/>
        <end position="308"/>
    </location>
</feature>
<dbReference type="InterPro" id="IPR039672">
    <property type="entry name" value="MFS_2"/>
</dbReference>
<evidence type="ECO:0000313" key="5">
    <source>
        <dbReference type="Proteomes" id="UP001283361"/>
    </source>
</evidence>
<evidence type="ECO:0000256" key="1">
    <source>
        <dbReference type="ARBA" id="ARBA00008335"/>
    </source>
</evidence>
<dbReference type="AlphaFoldDB" id="A0AAE1DDQ9"/>
<feature type="transmembrane region" description="Helical" evidence="3">
    <location>
        <begin position="152"/>
        <end position="171"/>
    </location>
</feature>
<dbReference type="InterPro" id="IPR036259">
    <property type="entry name" value="MFS_trans_sf"/>
</dbReference>
<keyword evidence="3" id="KW-0472">Membrane</keyword>
<organism evidence="4 5">
    <name type="scientific">Elysia crispata</name>
    <name type="common">lettuce slug</name>
    <dbReference type="NCBI Taxonomy" id="231223"/>
    <lineage>
        <taxon>Eukaryota</taxon>
        <taxon>Metazoa</taxon>
        <taxon>Spiralia</taxon>
        <taxon>Lophotrochozoa</taxon>
        <taxon>Mollusca</taxon>
        <taxon>Gastropoda</taxon>
        <taxon>Heterobranchia</taxon>
        <taxon>Euthyneura</taxon>
        <taxon>Panpulmonata</taxon>
        <taxon>Sacoglossa</taxon>
        <taxon>Placobranchoidea</taxon>
        <taxon>Plakobranchidae</taxon>
        <taxon>Elysia</taxon>
    </lineage>
</organism>
<comment type="similarity">
    <text evidence="1">Belongs to the major facilitator superfamily.</text>
</comment>
<comment type="caution">
    <text evidence="4">The sequence shown here is derived from an EMBL/GenBank/DDBJ whole genome shotgun (WGS) entry which is preliminary data.</text>
</comment>
<reference evidence="4" key="1">
    <citation type="journal article" date="2023" name="G3 (Bethesda)">
        <title>A reference genome for the long-term kleptoplast-retaining sea slug Elysia crispata morphotype clarki.</title>
        <authorList>
            <person name="Eastman K.E."/>
            <person name="Pendleton A.L."/>
            <person name="Shaikh M.A."/>
            <person name="Suttiyut T."/>
            <person name="Ogas R."/>
            <person name="Tomko P."/>
            <person name="Gavelis G."/>
            <person name="Widhalm J.R."/>
            <person name="Wisecaver J.H."/>
        </authorList>
    </citation>
    <scope>NUCLEOTIDE SEQUENCE</scope>
    <source>
        <strain evidence="4">ECLA1</strain>
    </source>
</reference>
<gene>
    <name evidence="4" type="ORF">RRG08_040453</name>
</gene>
<dbReference type="GO" id="GO:0008643">
    <property type="term" value="P:carbohydrate transport"/>
    <property type="evidence" value="ECO:0007669"/>
    <property type="project" value="InterPro"/>
</dbReference>
<accession>A0AAE1DDQ9</accession>
<feature type="transmembrane region" description="Helical" evidence="3">
    <location>
        <begin position="465"/>
        <end position="487"/>
    </location>
</feature>
<feature type="transmembrane region" description="Helical" evidence="3">
    <location>
        <begin position="192"/>
        <end position="212"/>
    </location>
</feature>
<dbReference type="GO" id="GO:0015293">
    <property type="term" value="F:symporter activity"/>
    <property type="evidence" value="ECO:0007669"/>
    <property type="project" value="InterPro"/>
</dbReference>
<evidence type="ECO:0000313" key="4">
    <source>
        <dbReference type="EMBL" id="KAK3766934.1"/>
    </source>
</evidence>
<protein>
    <submittedName>
        <fullName evidence="4">Uncharacterized protein</fullName>
    </submittedName>
</protein>
<keyword evidence="3" id="KW-0812">Transmembrane</keyword>
<feature type="transmembrane region" description="Helical" evidence="3">
    <location>
        <begin position="43"/>
        <end position="68"/>
    </location>
</feature>
<dbReference type="PANTHER" id="PTHR11328">
    <property type="entry name" value="MAJOR FACILITATOR SUPERFAMILY DOMAIN-CONTAINING PROTEIN"/>
    <property type="match status" value="1"/>
</dbReference>
<feature type="transmembrane region" description="Helical" evidence="3">
    <location>
        <begin position="237"/>
        <end position="258"/>
    </location>
</feature>
<feature type="transmembrane region" description="Helical" evidence="3">
    <location>
        <begin position="355"/>
        <end position="373"/>
    </location>
</feature>
<feature type="compositionally biased region" description="Polar residues" evidence="2">
    <location>
        <begin position="519"/>
        <end position="528"/>
    </location>
</feature>
<feature type="compositionally biased region" description="Basic and acidic residues" evidence="2">
    <location>
        <begin position="529"/>
        <end position="545"/>
    </location>
</feature>
<proteinExistence type="inferred from homology"/>
<dbReference type="Proteomes" id="UP001283361">
    <property type="component" value="Unassembled WGS sequence"/>
</dbReference>
<dbReference type="Pfam" id="PF13347">
    <property type="entry name" value="MFS_2"/>
    <property type="match status" value="1"/>
</dbReference>
<feature type="transmembrane region" description="Helical" evidence="3">
    <location>
        <begin position="328"/>
        <end position="348"/>
    </location>
</feature>
<feature type="region of interest" description="Disordered" evidence="2">
    <location>
        <begin position="519"/>
        <end position="545"/>
    </location>
</feature>